<reference evidence="1" key="1">
    <citation type="journal article" date="2012" name="Nature">
        <title>The oyster genome reveals stress adaptation and complexity of shell formation.</title>
        <authorList>
            <person name="Zhang G."/>
            <person name="Fang X."/>
            <person name="Guo X."/>
            <person name="Li L."/>
            <person name="Luo R."/>
            <person name="Xu F."/>
            <person name="Yang P."/>
            <person name="Zhang L."/>
            <person name="Wang X."/>
            <person name="Qi H."/>
            <person name="Xiong Z."/>
            <person name="Que H."/>
            <person name="Xie Y."/>
            <person name="Holland P.W."/>
            <person name="Paps J."/>
            <person name="Zhu Y."/>
            <person name="Wu F."/>
            <person name="Chen Y."/>
            <person name="Wang J."/>
            <person name="Peng C."/>
            <person name="Meng J."/>
            <person name="Yang L."/>
            <person name="Liu J."/>
            <person name="Wen B."/>
            <person name="Zhang N."/>
            <person name="Huang Z."/>
            <person name="Zhu Q."/>
            <person name="Feng Y."/>
            <person name="Mount A."/>
            <person name="Hedgecock D."/>
            <person name="Xu Z."/>
            <person name="Liu Y."/>
            <person name="Domazet-Loso T."/>
            <person name="Du Y."/>
            <person name="Sun X."/>
            <person name="Zhang S."/>
            <person name="Liu B."/>
            <person name="Cheng P."/>
            <person name="Jiang X."/>
            <person name="Li J."/>
            <person name="Fan D."/>
            <person name="Wang W."/>
            <person name="Fu W."/>
            <person name="Wang T."/>
            <person name="Wang B."/>
            <person name="Zhang J."/>
            <person name="Peng Z."/>
            <person name="Li Y."/>
            <person name="Li N."/>
            <person name="Wang J."/>
            <person name="Chen M."/>
            <person name="He Y."/>
            <person name="Tan F."/>
            <person name="Song X."/>
            <person name="Zheng Q."/>
            <person name="Huang R."/>
            <person name="Yang H."/>
            <person name="Du X."/>
            <person name="Chen L."/>
            <person name="Yang M."/>
            <person name="Gaffney P.M."/>
            <person name="Wang S."/>
            <person name="Luo L."/>
            <person name="She Z."/>
            <person name="Ming Y."/>
            <person name="Huang W."/>
            <person name="Zhang S."/>
            <person name="Huang B."/>
            <person name="Zhang Y."/>
            <person name="Qu T."/>
            <person name="Ni P."/>
            <person name="Miao G."/>
            <person name="Wang J."/>
            <person name="Wang Q."/>
            <person name="Steinberg C.E."/>
            <person name="Wang H."/>
            <person name="Li N."/>
            <person name="Qian L."/>
            <person name="Zhang G."/>
            <person name="Li Y."/>
            <person name="Yang H."/>
            <person name="Liu X."/>
            <person name="Wang J."/>
            <person name="Yin Y."/>
            <person name="Wang J."/>
        </authorList>
    </citation>
    <scope>NUCLEOTIDE SEQUENCE [LARGE SCALE GENOMIC DNA]</scope>
    <source>
        <strain evidence="1">05x7-T-G4-1.051#20</strain>
    </source>
</reference>
<organism evidence="1">
    <name type="scientific">Magallana gigas</name>
    <name type="common">Pacific oyster</name>
    <name type="synonym">Crassostrea gigas</name>
    <dbReference type="NCBI Taxonomy" id="29159"/>
    <lineage>
        <taxon>Eukaryota</taxon>
        <taxon>Metazoa</taxon>
        <taxon>Spiralia</taxon>
        <taxon>Lophotrochozoa</taxon>
        <taxon>Mollusca</taxon>
        <taxon>Bivalvia</taxon>
        <taxon>Autobranchia</taxon>
        <taxon>Pteriomorphia</taxon>
        <taxon>Ostreida</taxon>
        <taxon>Ostreoidea</taxon>
        <taxon>Ostreidae</taxon>
        <taxon>Magallana</taxon>
    </lineage>
</organism>
<protein>
    <submittedName>
        <fullName evidence="1">Uncharacterized protein</fullName>
    </submittedName>
</protein>
<accession>K1QW34</accession>
<dbReference type="HOGENOM" id="CLU_2028948_0_0_1"/>
<name>K1QW34_MAGGI</name>
<dbReference type="InParanoid" id="K1QW34"/>
<gene>
    <name evidence="1" type="ORF">CGI_10014067</name>
</gene>
<proteinExistence type="predicted"/>
<evidence type="ECO:0000313" key="1">
    <source>
        <dbReference type="EMBL" id="EKC33155.1"/>
    </source>
</evidence>
<sequence>MIHFITKIFQVCCWLTKLDYPLVDGKKLSIDESNNSSECLGSNLAIAEPCDGDDNIATLTSVSLLATTFGLDRFRVLIGFGFWFIVRGTFHWQSDDVQLWYVCTKAFAEDCTLDIEKSRPPI</sequence>
<dbReference type="EMBL" id="JH817201">
    <property type="protein sequence ID" value="EKC33155.1"/>
    <property type="molecule type" value="Genomic_DNA"/>
</dbReference>
<dbReference type="AlphaFoldDB" id="K1QW34"/>